<dbReference type="Proteomes" id="UP000489190">
    <property type="component" value="Unassembled WGS sequence"/>
</dbReference>
<protein>
    <submittedName>
        <fullName evidence="1">Uncharacterized protein</fullName>
    </submittedName>
</protein>
<dbReference type="EMBL" id="WIWI01000199">
    <property type="protein sequence ID" value="MQT92884.1"/>
    <property type="molecule type" value="Genomic_DNA"/>
</dbReference>
<evidence type="ECO:0000313" key="1">
    <source>
        <dbReference type="EMBL" id="MQT92884.1"/>
    </source>
</evidence>
<name>A0A7X2C6L8_9PSED</name>
<reference evidence="1 2" key="1">
    <citation type="submission" date="2019-10" db="EMBL/GenBank/DDBJ databases">
        <title>Evaluation of single-gene subtyping targets for Pseudomonas.</title>
        <authorList>
            <person name="Reichler S.J."/>
            <person name="Orsi R.H."/>
            <person name="Wiedmann M."/>
            <person name="Martin N.H."/>
            <person name="Murphy S.I."/>
        </authorList>
    </citation>
    <scope>NUCLEOTIDE SEQUENCE [LARGE SCALE GENOMIC DNA]</scope>
    <source>
        <strain evidence="1 2">FSL R10-3254</strain>
    </source>
</reference>
<organism evidence="1 2">
    <name type="scientific">Pseudomonas helleri</name>
    <dbReference type="NCBI Taxonomy" id="1608996"/>
    <lineage>
        <taxon>Bacteria</taxon>
        <taxon>Pseudomonadati</taxon>
        <taxon>Pseudomonadota</taxon>
        <taxon>Gammaproteobacteria</taxon>
        <taxon>Pseudomonadales</taxon>
        <taxon>Pseudomonadaceae</taxon>
        <taxon>Pseudomonas</taxon>
    </lineage>
</organism>
<proteinExistence type="predicted"/>
<dbReference type="AlphaFoldDB" id="A0A7X2C6L8"/>
<dbReference type="RefSeq" id="WP_153331045.1">
    <property type="nucleotide sequence ID" value="NZ_WIWI01000199.1"/>
</dbReference>
<evidence type="ECO:0000313" key="2">
    <source>
        <dbReference type="Proteomes" id="UP000489190"/>
    </source>
</evidence>
<accession>A0A7X2C6L8</accession>
<sequence>MAHLKLWSQRTSDYWSLKEKAKNQHDVVEVHRGQIGKNLAEQWFLPLTT</sequence>
<gene>
    <name evidence="1" type="ORF">GHO39_27845</name>
</gene>
<comment type="caution">
    <text evidence="1">The sequence shown here is derived from an EMBL/GenBank/DDBJ whole genome shotgun (WGS) entry which is preliminary data.</text>
</comment>